<keyword evidence="4" id="KW-0812">Transmembrane</keyword>
<keyword evidence="6" id="KW-1185">Reference proteome</keyword>
<dbReference type="PANTHER" id="PTHR37042">
    <property type="entry name" value="OUTER MEMBRANE PROTEIN RV1973"/>
    <property type="match status" value="1"/>
</dbReference>
<name>A0A7I7QB94_9MYCO</name>
<evidence type="ECO:0000256" key="4">
    <source>
        <dbReference type="SAM" id="Phobius"/>
    </source>
</evidence>
<reference evidence="5 6" key="1">
    <citation type="journal article" date="2019" name="Emerg. Microbes Infect.">
        <title>Comprehensive subspecies identification of 175 nontuberculous mycobacteria species based on 7547 genomic profiles.</title>
        <authorList>
            <person name="Matsumoto Y."/>
            <person name="Kinjo T."/>
            <person name="Motooka D."/>
            <person name="Nabeya D."/>
            <person name="Jung N."/>
            <person name="Uechi K."/>
            <person name="Horii T."/>
            <person name="Iida T."/>
            <person name="Fujita J."/>
            <person name="Nakamura S."/>
        </authorList>
    </citation>
    <scope>NUCLEOTIDE SEQUENCE [LARGE SCALE GENOMIC DNA]</scope>
    <source>
        <strain evidence="5 6">JCM 17783</strain>
    </source>
</reference>
<dbReference type="KEGG" id="msto:MSTO_35210"/>
<dbReference type="EMBL" id="AP022587">
    <property type="protein sequence ID" value="BBY23316.1"/>
    <property type="molecule type" value="Genomic_DNA"/>
</dbReference>
<dbReference type="Proteomes" id="UP000467130">
    <property type="component" value="Chromosome"/>
</dbReference>
<evidence type="ECO:0000256" key="3">
    <source>
        <dbReference type="SAM" id="MobiDB-lite"/>
    </source>
</evidence>
<feature type="transmembrane region" description="Helical" evidence="4">
    <location>
        <begin position="54"/>
        <end position="76"/>
    </location>
</feature>
<feature type="compositionally biased region" description="Acidic residues" evidence="3">
    <location>
        <begin position="29"/>
        <end position="44"/>
    </location>
</feature>
<keyword evidence="2 4" id="KW-0472">Membrane</keyword>
<comment type="subcellular location">
    <subcellularLocation>
        <location evidence="1">Membrane</location>
    </subcellularLocation>
</comment>
<gene>
    <name evidence="5" type="ORF">MSTO_35210</name>
</gene>
<protein>
    <recommendedName>
        <fullName evidence="7">Mammalian cell entry protein</fullName>
    </recommendedName>
</protein>
<feature type="region of interest" description="Disordered" evidence="3">
    <location>
        <begin position="1"/>
        <end position="44"/>
    </location>
</feature>
<organism evidence="5 6">
    <name type="scientific">Mycobacterium stomatepiae</name>
    <dbReference type="NCBI Taxonomy" id="470076"/>
    <lineage>
        <taxon>Bacteria</taxon>
        <taxon>Bacillati</taxon>
        <taxon>Actinomycetota</taxon>
        <taxon>Actinomycetes</taxon>
        <taxon>Mycobacteriales</taxon>
        <taxon>Mycobacteriaceae</taxon>
        <taxon>Mycobacterium</taxon>
        <taxon>Mycobacterium simiae complex</taxon>
    </lineage>
</organism>
<evidence type="ECO:0000313" key="6">
    <source>
        <dbReference type="Proteomes" id="UP000467130"/>
    </source>
</evidence>
<proteinExistence type="predicted"/>
<evidence type="ECO:0000256" key="1">
    <source>
        <dbReference type="ARBA" id="ARBA00004370"/>
    </source>
</evidence>
<evidence type="ECO:0000313" key="5">
    <source>
        <dbReference type="EMBL" id="BBY23316.1"/>
    </source>
</evidence>
<dbReference type="PANTHER" id="PTHR37042:SF4">
    <property type="entry name" value="OUTER MEMBRANE PROTEIN RV1973"/>
    <property type="match status" value="1"/>
</dbReference>
<keyword evidence="4" id="KW-1133">Transmembrane helix</keyword>
<evidence type="ECO:0008006" key="7">
    <source>
        <dbReference type="Google" id="ProtNLM"/>
    </source>
</evidence>
<accession>A0A7I7QB94</accession>
<dbReference type="AlphaFoldDB" id="A0A7I7QB94"/>
<evidence type="ECO:0000256" key="2">
    <source>
        <dbReference type="ARBA" id="ARBA00023136"/>
    </source>
</evidence>
<sequence>MPGACCANLERGPGNLAPMPDGEQTEPATEVDEQDAEASAAEADDPDGVIFSPFGIASAVLGALSVAAVVLVGIIWSDHRADSAERTYLSRVMQTAADWTGVLINMNSTNVEASLQRLHDGTVGELNTDFDATVQPYRQVVEKLQSQSSGRIESVAIETVHHDLDSQPEGARPPREVVTTKLPPFASRTDSVMLVATSVSENVGAKPQTVHWSLRLDVSNVDGKLMISHLESIR</sequence>
<dbReference type="GO" id="GO:0016020">
    <property type="term" value="C:membrane"/>
    <property type="evidence" value="ECO:0007669"/>
    <property type="project" value="UniProtKB-SubCell"/>
</dbReference>